<protein>
    <submittedName>
        <fullName evidence="2">Uncharacterized protein</fullName>
    </submittedName>
</protein>
<evidence type="ECO:0000313" key="2">
    <source>
        <dbReference type="EMBL" id="RXW12912.1"/>
    </source>
</evidence>
<accession>A0A4Q2D2C1</accession>
<feature type="region of interest" description="Disordered" evidence="1">
    <location>
        <begin position="140"/>
        <end position="179"/>
    </location>
</feature>
<organism evidence="2 3">
    <name type="scientific">Candolleomyces aberdarensis</name>
    <dbReference type="NCBI Taxonomy" id="2316362"/>
    <lineage>
        <taxon>Eukaryota</taxon>
        <taxon>Fungi</taxon>
        <taxon>Dikarya</taxon>
        <taxon>Basidiomycota</taxon>
        <taxon>Agaricomycotina</taxon>
        <taxon>Agaricomycetes</taxon>
        <taxon>Agaricomycetidae</taxon>
        <taxon>Agaricales</taxon>
        <taxon>Agaricineae</taxon>
        <taxon>Psathyrellaceae</taxon>
        <taxon>Candolleomyces</taxon>
    </lineage>
</organism>
<proteinExistence type="predicted"/>
<name>A0A4Q2D2C1_9AGAR</name>
<feature type="compositionally biased region" description="Basic and acidic residues" evidence="1">
    <location>
        <begin position="18"/>
        <end position="42"/>
    </location>
</feature>
<dbReference type="AlphaFoldDB" id="A0A4Q2D2C1"/>
<dbReference type="EMBL" id="SDEE01001077">
    <property type="protein sequence ID" value="RXW12912.1"/>
    <property type="molecule type" value="Genomic_DNA"/>
</dbReference>
<feature type="compositionally biased region" description="Acidic residues" evidence="1">
    <location>
        <begin position="170"/>
        <end position="179"/>
    </location>
</feature>
<feature type="region of interest" description="Disordered" evidence="1">
    <location>
        <begin position="1"/>
        <end position="46"/>
    </location>
</feature>
<evidence type="ECO:0000313" key="3">
    <source>
        <dbReference type="Proteomes" id="UP000290288"/>
    </source>
</evidence>
<feature type="region of interest" description="Disordered" evidence="1">
    <location>
        <begin position="231"/>
        <end position="290"/>
    </location>
</feature>
<feature type="compositionally biased region" description="Polar residues" evidence="1">
    <location>
        <begin position="1"/>
        <end position="16"/>
    </location>
</feature>
<dbReference type="OrthoDB" id="3014170at2759"/>
<sequence length="512" mass="56798">MVTTHKTNTNFSSAELQNRYDRKTRQQAEAERIEKAASDTKKALSRNKGLKTAALLEKKSRMNANSQVNKVGAIYSAAATSNLPPLLLKQREASNAKNDAPKRKKKKIQKTITIEVSASEDEDGPESLLEEAMDVDTPLQVQSTQDGDLSGSSGEEYIPSNNAKGTGSEESSDGDDVELEDEELDTILDKKQRKQDKKQKKGIVAHSRVKALRDRLLDASDTALGSTLLVNSAKKSHSKSSKSKSSKSSEKHTNPTHLTGVKASWNEDEDVYHPGKDQAQSWMNRGERKREQKYEKQINQAILSKWKNQLACAATAALESEFDIRSLESTEERATFVNLFLGRMVMRVLAEHFAFVSNVPEDALVPSQKPQGALMMAILAVLWALEYLHSSVLKVPKGRIGFFSQKNWGDYESTNIIDGATKCVHVWQSTVFKLKIESLTNEHWAKIVETTKSYLGKRKDNFLGRSKVGEHPEVVAVDEESDLDGDLFDPMFDKPSTSTQLESSAPAGHVST</sequence>
<feature type="compositionally biased region" description="Basic residues" evidence="1">
    <location>
        <begin position="234"/>
        <end position="245"/>
    </location>
</feature>
<gene>
    <name evidence="2" type="ORF">EST38_g12943</name>
</gene>
<reference evidence="2 3" key="1">
    <citation type="submission" date="2019-01" db="EMBL/GenBank/DDBJ databases">
        <title>Draft genome sequence of Psathyrella aberdarensis IHI B618.</title>
        <authorList>
            <person name="Buettner E."/>
            <person name="Kellner H."/>
        </authorList>
    </citation>
    <scope>NUCLEOTIDE SEQUENCE [LARGE SCALE GENOMIC DNA]</scope>
    <source>
        <strain evidence="2 3">IHI B618</strain>
    </source>
</reference>
<feature type="region of interest" description="Disordered" evidence="1">
    <location>
        <begin position="493"/>
        <end position="512"/>
    </location>
</feature>
<dbReference type="Proteomes" id="UP000290288">
    <property type="component" value="Unassembled WGS sequence"/>
</dbReference>
<keyword evidence="3" id="KW-1185">Reference proteome</keyword>
<feature type="region of interest" description="Disordered" evidence="1">
    <location>
        <begin position="81"/>
        <end position="126"/>
    </location>
</feature>
<evidence type="ECO:0000256" key="1">
    <source>
        <dbReference type="SAM" id="MobiDB-lite"/>
    </source>
</evidence>
<feature type="compositionally biased region" description="Polar residues" evidence="1">
    <location>
        <begin position="140"/>
        <end position="164"/>
    </location>
</feature>
<comment type="caution">
    <text evidence="2">The sequence shown here is derived from an EMBL/GenBank/DDBJ whole genome shotgun (WGS) entry which is preliminary data.</text>
</comment>